<evidence type="ECO:0000313" key="1">
    <source>
        <dbReference type="EMBL" id="PWS32629.1"/>
    </source>
</evidence>
<organism evidence="1 2">
    <name type="scientific">Pedobacter paludis</name>
    <dbReference type="NCBI Taxonomy" id="2203212"/>
    <lineage>
        <taxon>Bacteria</taxon>
        <taxon>Pseudomonadati</taxon>
        <taxon>Bacteroidota</taxon>
        <taxon>Sphingobacteriia</taxon>
        <taxon>Sphingobacteriales</taxon>
        <taxon>Sphingobacteriaceae</taxon>
        <taxon>Pedobacter</taxon>
    </lineage>
</organism>
<dbReference type="EMBL" id="QGNY01000002">
    <property type="protein sequence ID" value="PWS32629.1"/>
    <property type="molecule type" value="Genomic_DNA"/>
</dbReference>
<accession>A0A317F439</accession>
<dbReference type="OrthoDB" id="1495522at2"/>
<proteinExistence type="predicted"/>
<dbReference type="AlphaFoldDB" id="A0A317F439"/>
<comment type="caution">
    <text evidence="1">The sequence shown here is derived from an EMBL/GenBank/DDBJ whole genome shotgun (WGS) entry which is preliminary data.</text>
</comment>
<evidence type="ECO:0000313" key="2">
    <source>
        <dbReference type="Proteomes" id="UP000245391"/>
    </source>
</evidence>
<keyword evidence="2" id="KW-1185">Reference proteome</keyword>
<protein>
    <submittedName>
        <fullName evidence="1">Uncharacterized protein</fullName>
    </submittedName>
</protein>
<name>A0A317F439_9SPHI</name>
<sequence length="639" mass="73617">MPNNKKGFSEKVLNDLDKTLVSAFLVAYKNKHEGVWVELMEFLSMEMMRAFADSSIPLVRHLSSLPARFFQCSLSQEYGSEQIIDHFGRNFDYFGQFLEAKVVSEDGDNAVLNRLLYETIAGFYYQVLRVSNDALLEPSFEHFNKLAQPGFDFRSEVRRAKYNGATFEELAEVRANSELIGFRPLLQRRLALSIHSWSLFLFSIDKMDALRARKILTGFQIRYANPQEVLIDAVYIRKYSHAGFLGIKWWDFMERKSGKSYTPPDPYNWITLGSTYHLLNSTLSDFDFSEVPENDDYIFLLEKVKDNIAFFENNWERWSVIFGSGISGTSDVDKGRVLENFRSNSRMLLNILARLKNRQQYLQDKEVADQFLSSDKVEAFKKLAGDDWKRNNRILPIFDYFGNVVKYDHDRKLPAIGSSYLLQGFKIMFVEDNYQEIHGSAHIGGEVARGIDGRFIQEILHNHIETSYNTIAEGLKDSIFSLQEEGFAPSLIIVPPEFAYRTDLLAIIGMGKNDHGGVADFGNYNGIPVTTMYTTLLLEDVYVLDFATALELEIIEENDRIEKRLHLEIRPLSSSEIDEIFEKDAQALRNREGYEGLTDNEIKVKIATSVYLDIWINARFSTKQIRAIRKFNIRELGAE</sequence>
<dbReference type="Proteomes" id="UP000245391">
    <property type="component" value="Unassembled WGS sequence"/>
</dbReference>
<gene>
    <name evidence="1" type="ORF">DF947_06030</name>
</gene>
<reference evidence="2" key="1">
    <citation type="submission" date="2018-05" db="EMBL/GenBank/DDBJ databases">
        <title>Pedobacter paludis sp. nov., isolated from wetland soil.</title>
        <authorList>
            <person name="Zhang Y."/>
        </authorList>
    </citation>
    <scope>NUCLEOTIDE SEQUENCE [LARGE SCALE GENOMIC DNA]</scope>
    <source>
        <strain evidence="2">R-8</strain>
    </source>
</reference>
<dbReference type="RefSeq" id="WP_109928801.1">
    <property type="nucleotide sequence ID" value="NZ_QGNY01000002.1"/>
</dbReference>